<dbReference type="GeneID" id="63832095"/>
<evidence type="ECO:0000313" key="1">
    <source>
        <dbReference type="EMBL" id="KAF3766407.1"/>
    </source>
</evidence>
<protein>
    <submittedName>
        <fullName evidence="1">Uncharacterized protein</fullName>
    </submittedName>
</protein>
<accession>A0A9P4Y4X3</accession>
<dbReference type="AlphaFoldDB" id="A0A9P4Y4X3"/>
<gene>
    <name evidence="1" type="ORF">M406DRAFT_101695</name>
</gene>
<name>A0A9P4Y4X3_CRYP1</name>
<dbReference type="EMBL" id="MU032347">
    <property type="protein sequence ID" value="KAF3766407.1"/>
    <property type="molecule type" value="Genomic_DNA"/>
</dbReference>
<keyword evidence="2" id="KW-1185">Reference proteome</keyword>
<dbReference type="RefSeq" id="XP_040777368.1">
    <property type="nucleotide sequence ID" value="XM_040914966.1"/>
</dbReference>
<sequence>MGVIFRIAAYITCPQRERVQCSLVHPCIYSLFTPPSFLTPAVDVASFTALVASRCVMVHIVLRFSETWLREGVRTDIIDEWVRQASILDLQDIVTHNDHDNICKLERERGRKQIVR</sequence>
<reference evidence="1" key="1">
    <citation type="journal article" date="2020" name="Phytopathology">
        <title>Genome sequence of the chestnut blight fungus Cryphonectria parasitica EP155: A fundamental resource for an archetypical invasive plant pathogen.</title>
        <authorList>
            <person name="Crouch J.A."/>
            <person name="Dawe A."/>
            <person name="Aerts A."/>
            <person name="Barry K."/>
            <person name="Churchill A.C.L."/>
            <person name="Grimwood J."/>
            <person name="Hillman B."/>
            <person name="Milgroom M.G."/>
            <person name="Pangilinan J."/>
            <person name="Smith M."/>
            <person name="Salamov A."/>
            <person name="Schmutz J."/>
            <person name="Yadav J."/>
            <person name="Grigoriev I.V."/>
            <person name="Nuss D."/>
        </authorList>
    </citation>
    <scope>NUCLEOTIDE SEQUENCE</scope>
    <source>
        <strain evidence="1">EP155</strain>
    </source>
</reference>
<dbReference type="Proteomes" id="UP000803844">
    <property type="component" value="Unassembled WGS sequence"/>
</dbReference>
<proteinExistence type="predicted"/>
<evidence type="ECO:0000313" key="2">
    <source>
        <dbReference type="Proteomes" id="UP000803844"/>
    </source>
</evidence>
<comment type="caution">
    <text evidence="1">The sequence shown here is derived from an EMBL/GenBank/DDBJ whole genome shotgun (WGS) entry which is preliminary data.</text>
</comment>
<organism evidence="1 2">
    <name type="scientific">Cryphonectria parasitica (strain ATCC 38755 / EP155)</name>
    <dbReference type="NCBI Taxonomy" id="660469"/>
    <lineage>
        <taxon>Eukaryota</taxon>
        <taxon>Fungi</taxon>
        <taxon>Dikarya</taxon>
        <taxon>Ascomycota</taxon>
        <taxon>Pezizomycotina</taxon>
        <taxon>Sordariomycetes</taxon>
        <taxon>Sordariomycetidae</taxon>
        <taxon>Diaporthales</taxon>
        <taxon>Cryphonectriaceae</taxon>
        <taxon>Cryphonectria-Endothia species complex</taxon>
        <taxon>Cryphonectria</taxon>
    </lineage>
</organism>